<dbReference type="OrthoDB" id="1880105at2759"/>
<keyword evidence="6 7" id="KW-0472">Membrane</keyword>
<dbReference type="InterPro" id="IPR026686">
    <property type="entry name" value="UPF0708"/>
</dbReference>
<keyword evidence="9" id="KW-1185">Reference proteome</keyword>
<dbReference type="GO" id="GO:0016020">
    <property type="term" value="C:membrane"/>
    <property type="evidence" value="ECO:0007669"/>
    <property type="project" value="UniProtKB-SubCell"/>
</dbReference>
<sequence length="84" mass="9416">MEDKNQPAPGDGIRSLRTSRIFKAANFELYVRPNAVIMAIGLIAMAGCAGYLAYMRSKYEALGYYAAIKEDGSEQFTKRKSKWD</sequence>
<comment type="caution">
    <text evidence="8">The sequence shown here is derived from an EMBL/GenBank/DDBJ whole genome shotgun (WGS) entry which is preliminary data.</text>
</comment>
<proteinExistence type="inferred from homology"/>
<evidence type="ECO:0000256" key="7">
    <source>
        <dbReference type="SAM" id="Phobius"/>
    </source>
</evidence>
<gene>
    <name evidence="8" type="ORF">ILUMI_07982</name>
</gene>
<dbReference type="Proteomes" id="UP000801492">
    <property type="component" value="Unassembled WGS sequence"/>
</dbReference>
<accession>A0A8K0D2U3</accession>
<evidence type="ECO:0000256" key="5">
    <source>
        <dbReference type="ARBA" id="ARBA00022989"/>
    </source>
</evidence>
<dbReference type="PANTHER" id="PTHR14274:SF1">
    <property type="entry name" value="SMALL INTEGRAL MEMBRANE PROTEIN 8"/>
    <property type="match status" value="1"/>
</dbReference>
<dbReference type="AlphaFoldDB" id="A0A8K0D2U3"/>
<keyword evidence="5 7" id="KW-1133">Transmembrane helix</keyword>
<dbReference type="PANTHER" id="PTHR14274">
    <property type="entry name" value="SMALL INTEGRAL MEMBRANE PROTEIN 8"/>
    <property type="match status" value="1"/>
</dbReference>
<dbReference type="Pfam" id="PF14937">
    <property type="entry name" value="DUF4500"/>
    <property type="match status" value="1"/>
</dbReference>
<evidence type="ECO:0000313" key="9">
    <source>
        <dbReference type="Proteomes" id="UP000801492"/>
    </source>
</evidence>
<evidence type="ECO:0000256" key="6">
    <source>
        <dbReference type="ARBA" id="ARBA00023136"/>
    </source>
</evidence>
<evidence type="ECO:0000256" key="4">
    <source>
        <dbReference type="ARBA" id="ARBA00022692"/>
    </source>
</evidence>
<keyword evidence="4 7" id="KW-0812">Transmembrane</keyword>
<comment type="similarity">
    <text evidence="2">Belongs to the SMIM8 family.</text>
</comment>
<feature type="transmembrane region" description="Helical" evidence="7">
    <location>
        <begin position="35"/>
        <end position="54"/>
    </location>
</feature>
<evidence type="ECO:0000313" key="8">
    <source>
        <dbReference type="EMBL" id="KAF2898194.1"/>
    </source>
</evidence>
<protein>
    <recommendedName>
        <fullName evidence="3">Small integral membrane protein 8</fullName>
    </recommendedName>
</protein>
<evidence type="ECO:0000256" key="2">
    <source>
        <dbReference type="ARBA" id="ARBA00009328"/>
    </source>
</evidence>
<name>A0A8K0D2U3_IGNLU</name>
<organism evidence="8 9">
    <name type="scientific">Ignelater luminosus</name>
    <name type="common">Cucubano</name>
    <name type="synonym">Pyrophorus luminosus</name>
    <dbReference type="NCBI Taxonomy" id="2038154"/>
    <lineage>
        <taxon>Eukaryota</taxon>
        <taxon>Metazoa</taxon>
        <taxon>Ecdysozoa</taxon>
        <taxon>Arthropoda</taxon>
        <taxon>Hexapoda</taxon>
        <taxon>Insecta</taxon>
        <taxon>Pterygota</taxon>
        <taxon>Neoptera</taxon>
        <taxon>Endopterygota</taxon>
        <taxon>Coleoptera</taxon>
        <taxon>Polyphaga</taxon>
        <taxon>Elateriformia</taxon>
        <taxon>Elateroidea</taxon>
        <taxon>Elateridae</taxon>
        <taxon>Agrypninae</taxon>
        <taxon>Pyrophorini</taxon>
        <taxon>Ignelater</taxon>
    </lineage>
</organism>
<comment type="subcellular location">
    <subcellularLocation>
        <location evidence="1">Membrane</location>
        <topology evidence="1">Single-pass membrane protein</topology>
    </subcellularLocation>
</comment>
<evidence type="ECO:0000256" key="3">
    <source>
        <dbReference type="ARBA" id="ARBA00014451"/>
    </source>
</evidence>
<reference evidence="8" key="1">
    <citation type="submission" date="2019-08" db="EMBL/GenBank/DDBJ databases">
        <title>The genome of the North American firefly Photinus pyralis.</title>
        <authorList>
            <consortium name="Photinus pyralis genome working group"/>
            <person name="Fallon T.R."/>
            <person name="Sander Lower S.E."/>
            <person name="Weng J.-K."/>
        </authorList>
    </citation>
    <scope>NUCLEOTIDE SEQUENCE</scope>
    <source>
        <strain evidence="8">TRF0915ILg1</strain>
        <tissue evidence="8">Whole body</tissue>
    </source>
</reference>
<dbReference type="EMBL" id="VTPC01003656">
    <property type="protein sequence ID" value="KAF2898194.1"/>
    <property type="molecule type" value="Genomic_DNA"/>
</dbReference>
<evidence type="ECO:0000256" key="1">
    <source>
        <dbReference type="ARBA" id="ARBA00004167"/>
    </source>
</evidence>